<protein>
    <recommendedName>
        <fullName evidence="10">Peptidase S53 domain-containing protein</fullName>
    </recommendedName>
</protein>
<proteinExistence type="predicted"/>
<dbReference type="RefSeq" id="WP_046973225.1">
    <property type="nucleotide sequence ID" value="NZ_JPLA01000060.1"/>
</dbReference>
<keyword evidence="6 8" id="KW-0106">Calcium</keyword>
<dbReference type="CDD" id="cd04056">
    <property type="entry name" value="Peptidases_S53"/>
    <property type="match status" value="1"/>
</dbReference>
<dbReference type="PANTHER" id="PTHR14218">
    <property type="entry name" value="PROTEASE S8 TRIPEPTIDYL PEPTIDASE I CLN2"/>
    <property type="match status" value="1"/>
</dbReference>
<evidence type="ECO:0000313" key="11">
    <source>
        <dbReference type="EMBL" id="KLD62054.1"/>
    </source>
</evidence>
<organism evidence="11 12">
    <name type="scientific">Dyella japonica DSM 16301</name>
    <dbReference type="NCBI Taxonomy" id="1440762"/>
    <lineage>
        <taxon>Bacteria</taxon>
        <taxon>Pseudomonadati</taxon>
        <taxon>Pseudomonadota</taxon>
        <taxon>Gammaproteobacteria</taxon>
        <taxon>Lysobacterales</taxon>
        <taxon>Rhodanobacteraceae</taxon>
        <taxon>Dyella</taxon>
    </lineage>
</organism>
<dbReference type="Pfam" id="PF13517">
    <property type="entry name" value="FG-GAP_3"/>
    <property type="match status" value="1"/>
</dbReference>
<evidence type="ECO:0000256" key="4">
    <source>
        <dbReference type="ARBA" id="ARBA00022801"/>
    </source>
</evidence>
<dbReference type="InterPro" id="IPR028994">
    <property type="entry name" value="Integrin_alpha_N"/>
</dbReference>
<dbReference type="PROSITE" id="PS00138">
    <property type="entry name" value="SUBTILASE_SER"/>
    <property type="match status" value="1"/>
</dbReference>
<gene>
    <name evidence="11" type="ORF">Y882_17735</name>
</gene>
<dbReference type="GO" id="GO:0004252">
    <property type="term" value="F:serine-type endopeptidase activity"/>
    <property type="evidence" value="ECO:0007669"/>
    <property type="project" value="UniProtKB-UniRule"/>
</dbReference>
<evidence type="ECO:0000256" key="7">
    <source>
        <dbReference type="ARBA" id="ARBA00023145"/>
    </source>
</evidence>
<evidence type="ECO:0000256" key="8">
    <source>
        <dbReference type="PROSITE-ProRule" id="PRU01032"/>
    </source>
</evidence>
<dbReference type="Gene3D" id="2.130.10.130">
    <property type="entry name" value="Integrin alpha, N-terminal"/>
    <property type="match status" value="1"/>
</dbReference>
<dbReference type="InterPro" id="IPR023828">
    <property type="entry name" value="Peptidase_S8_Ser-AS"/>
</dbReference>
<evidence type="ECO:0000313" key="12">
    <source>
        <dbReference type="Proteomes" id="UP000035481"/>
    </source>
</evidence>
<dbReference type="PROSITE" id="PS51695">
    <property type="entry name" value="SEDOLISIN"/>
    <property type="match status" value="1"/>
</dbReference>
<evidence type="ECO:0000256" key="3">
    <source>
        <dbReference type="ARBA" id="ARBA00022729"/>
    </source>
</evidence>
<keyword evidence="7" id="KW-0865">Zymogen</keyword>
<evidence type="ECO:0000256" key="5">
    <source>
        <dbReference type="ARBA" id="ARBA00022825"/>
    </source>
</evidence>
<dbReference type="Pfam" id="PF09286">
    <property type="entry name" value="Pro-kuma_activ"/>
    <property type="match status" value="1"/>
</dbReference>
<feature type="active site" description="Charge relay system" evidence="8">
    <location>
        <position position="595"/>
    </location>
</feature>
<dbReference type="EMBL" id="JPLA01000060">
    <property type="protein sequence ID" value="KLD62054.1"/>
    <property type="molecule type" value="Genomic_DNA"/>
</dbReference>
<dbReference type="GO" id="GO:0008240">
    <property type="term" value="F:tripeptidyl-peptidase activity"/>
    <property type="evidence" value="ECO:0007669"/>
    <property type="project" value="TreeGrafter"/>
</dbReference>
<reference evidence="11 12" key="1">
    <citation type="journal article" date="2015" name="Antonie Van Leeuwenhoek">
        <title>A phylogenomic and molecular marker based taxonomic framework for the order Xanthomonadales: proposal to transfer the families Algiphilaceae and Solimonadaceae to the order Nevskiales ord. nov. and to create a new family within the order Xanthomonadales, the family Rhodanobacteraceae fam. nov., containing the genus Rhodanobacter and its closest relatives.</title>
        <authorList>
            <person name="Naushad S."/>
            <person name="Adeolu M."/>
            <person name="Wong S."/>
            <person name="Sohail M."/>
            <person name="Schellhorn H.E."/>
            <person name="Gupta R.S."/>
        </authorList>
    </citation>
    <scope>NUCLEOTIDE SEQUENCE [LARGE SCALE GENOMIC DNA]</scope>
    <source>
        <strain evidence="11 12">DSM 16301</strain>
    </source>
</reference>
<feature type="binding site" evidence="8">
    <location>
        <position position="653"/>
    </location>
    <ligand>
        <name>Ca(2+)</name>
        <dbReference type="ChEBI" id="CHEBI:29108"/>
    </ligand>
</feature>
<keyword evidence="2 8" id="KW-0479">Metal-binding</keyword>
<dbReference type="PANTHER" id="PTHR14218:SF15">
    <property type="entry name" value="TRIPEPTIDYL-PEPTIDASE 1"/>
    <property type="match status" value="1"/>
</dbReference>
<dbReference type="GO" id="GO:0006508">
    <property type="term" value="P:proteolysis"/>
    <property type="evidence" value="ECO:0007669"/>
    <property type="project" value="UniProtKB-KW"/>
</dbReference>
<feature type="domain" description="Peptidase S53" evidence="10">
    <location>
        <begin position="247"/>
        <end position="719"/>
    </location>
</feature>
<keyword evidence="3 9" id="KW-0732">Signal</keyword>
<dbReference type="SUPFAM" id="SSF69318">
    <property type="entry name" value="Integrin alpha N-terminal domain"/>
    <property type="match status" value="1"/>
</dbReference>
<feature type="binding site" evidence="8">
    <location>
        <position position="697"/>
    </location>
    <ligand>
        <name>Ca(2+)</name>
        <dbReference type="ChEBI" id="CHEBI:29108"/>
    </ligand>
</feature>
<evidence type="ECO:0000256" key="6">
    <source>
        <dbReference type="ARBA" id="ARBA00022837"/>
    </source>
</evidence>
<feature type="binding site" evidence="8">
    <location>
        <position position="652"/>
    </location>
    <ligand>
        <name>Ca(2+)</name>
        <dbReference type="ChEBI" id="CHEBI:29108"/>
    </ligand>
</feature>
<feature type="chain" id="PRO_5002576858" description="Peptidase S53 domain-containing protein" evidence="9">
    <location>
        <begin position="28"/>
        <end position="1077"/>
    </location>
</feature>
<keyword evidence="5 8" id="KW-0720">Serine protease</keyword>
<dbReference type="SUPFAM" id="SSF54897">
    <property type="entry name" value="Protease propeptides/inhibitors"/>
    <property type="match status" value="1"/>
</dbReference>
<accession>A0A0G9GYM5</accession>
<sequence length="1077" mass="112411">MSVNTYKPWLVGALLLLAGGAATDACATADVAGSTASKPLIDGSRIDARQTTTLHGTVPLKVAKSQDLGAMGQTETIPSMTLVLKRSVAQQKMFDAFLASLNNPASPNFHKWLTAKQVGEMYGPNADDVATVTKWLNSQGLGVKNVSPDRMRIRFTGSVGAVQRAFGTSLRRYNSEGKTHFANATEQKLPAALTPVVAGVASLTDFFPKPLVKNVQAVKRDGKGHWVSAGNRSSDFNFIFNNDIYNDVAPADFNTIYNVNPLWSQATPVRGAGQTVVVLERTDVQDADVATFRQTFLPSDAAGVFSQVHPAAFSGDTSCADPGSNGDEGEAALDAEWAGAAAPDANVTLAACADTGADFGPFLAAQNLLAQDTPPPILSLSYGECELVSAAVGDLELAASLWSQAAAEGTTVFVSSGDAGAAACDQNESAASFGIAINGLGSTPYNISVGGTDFNDFKQTSKYWQPANGSLAASAISYIPEQTWNSSCASSQLYTILGYADPVTSCNSDKGENFLDTGGAGGGPSYAWSQPSWQVGIAGLGQALTRATPDVSLFAANGIYGHALIFCMSDASEGGTPCNYIDPTNAIYNSAGGTSFAAPAMAGIQALVNQASNASHGNIGPTLYGLARKQYGTTASPGVGCAVTDTSCVFHDVATGDIDVPCFAGTGDCYATSGNAFGVVSDGGTKSLATAWAAGKGYDYATGLGSVNVTNLANAIANQESRGKNIQRTWDLFGMLGSGNQGVGLNSILDGHSSLLMISQTSGNAIMLHMNGGTVLDTNPWDSMFEPNDQVKAIPTDLYTGVLSGQTVMESDNPVDHTTNLAIYSYGWVNFRFPYPAGWTLVGSGVIDSSGVSKEIWRNNSTGQFGYWTINCTGTIHFGQLFNMGCDRVIGDTIAAAAGYTPHLADLNGDGYLDIVWTGPSNDIYYWINDGQGNFSKTYGGTFPAGWTLEGAGEIAGSGKTDLIWSNASTSQVAWWVMNGTTVTDRQTRNVTPGYSIASIEDFDGDGLADLLWTDAAGDAYIWLGNGKGFVSQRVADGDGAPYNIPAGYVVQKNRLQGVTQPVVQTLNATVASNGTH</sequence>
<dbReference type="InterPro" id="IPR013517">
    <property type="entry name" value="FG-GAP"/>
</dbReference>
<feature type="active site" description="Charge relay system" evidence="8">
    <location>
        <position position="334"/>
    </location>
</feature>
<dbReference type="GO" id="GO:0046872">
    <property type="term" value="F:metal ion binding"/>
    <property type="evidence" value="ECO:0007669"/>
    <property type="project" value="UniProtKB-UniRule"/>
</dbReference>
<dbReference type="CDD" id="cd11377">
    <property type="entry name" value="Pro-peptidase_S53"/>
    <property type="match status" value="1"/>
</dbReference>
<evidence type="ECO:0000256" key="9">
    <source>
        <dbReference type="SAM" id="SignalP"/>
    </source>
</evidence>
<dbReference type="Proteomes" id="UP000035481">
    <property type="component" value="Unassembled WGS sequence"/>
</dbReference>
<dbReference type="InterPro" id="IPR015366">
    <property type="entry name" value="S53_propep"/>
</dbReference>
<dbReference type="STRING" id="1440762.Y882_17735"/>
<dbReference type="Gene3D" id="3.40.50.200">
    <property type="entry name" value="Peptidase S8/S53 domain"/>
    <property type="match status" value="1"/>
</dbReference>
<comment type="caution">
    <text evidence="11">The sequence shown here is derived from an EMBL/GenBank/DDBJ whole genome shotgun (WGS) entry which is preliminary data.</text>
</comment>
<dbReference type="InterPro" id="IPR030400">
    <property type="entry name" value="Sedolisin_dom"/>
</dbReference>
<evidence type="ECO:0000256" key="1">
    <source>
        <dbReference type="ARBA" id="ARBA00022670"/>
    </source>
</evidence>
<comment type="cofactor">
    <cofactor evidence="8">
        <name>Ca(2+)</name>
        <dbReference type="ChEBI" id="CHEBI:29108"/>
    </cofactor>
    <text evidence="8">Binds 1 Ca(2+) ion per subunit.</text>
</comment>
<feature type="signal peptide" evidence="9">
    <location>
        <begin position="1"/>
        <end position="27"/>
    </location>
</feature>
<evidence type="ECO:0000256" key="2">
    <source>
        <dbReference type="ARBA" id="ARBA00022723"/>
    </source>
</evidence>
<feature type="active site" description="Charge relay system" evidence="8">
    <location>
        <position position="330"/>
    </location>
</feature>
<dbReference type="PATRIC" id="fig|1440762.4.peg.3421"/>
<dbReference type="InterPro" id="IPR050819">
    <property type="entry name" value="Tripeptidyl-peptidase_I"/>
</dbReference>
<dbReference type="AlphaFoldDB" id="A0A0G9GYM5"/>
<feature type="binding site" evidence="8">
    <location>
        <position position="699"/>
    </location>
    <ligand>
        <name>Ca(2+)</name>
        <dbReference type="ChEBI" id="CHEBI:29108"/>
    </ligand>
</feature>
<dbReference type="SMART" id="SM00944">
    <property type="entry name" value="Pro-kuma_activ"/>
    <property type="match status" value="1"/>
</dbReference>
<evidence type="ECO:0000259" key="10">
    <source>
        <dbReference type="PROSITE" id="PS51695"/>
    </source>
</evidence>
<keyword evidence="1 8" id="KW-0645">Protease</keyword>
<keyword evidence="4 8" id="KW-0378">Hydrolase</keyword>
<dbReference type="InterPro" id="IPR036852">
    <property type="entry name" value="Peptidase_S8/S53_dom_sf"/>
</dbReference>
<name>A0A0G9GYM5_9GAMM</name>
<dbReference type="SUPFAM" id="SSF52743">
    <property type="entry name" value="Subtilisin-like"/>
    <property type="match status" value="1"/>
</dbReference>